<evidence type="ECO:0000256" key="6">
    <source>
        <dbReference type="ARBA" id="ARBA00022692"/>
    </source>
</evidence>
<dbReference type="InterPro" id="IPR012338">
    <property type="entry name" value="Beta-lactam/transpept-like"/>
</dbReference>
<feature type="domain" description="Penicillin-binding protein dimerisation" evidence="15">
    <location>
        <begin position="46"/>
        <end position="219"/>
    </location>
</feature>
<gene>
    <name evidence="16" type="ORF">MNB_SV-13-502</name>
</gene>
<keyword evidence="3" id="KW-1003">Cell membrane</keyword>
<dbReference type="SUPFAM" id="SSF56601">
    <property type="entry name" value="beta-lactamase/transpeptidase-like"/>
    <property type="match status" value="1"/>
</dbReference>
<dbReference type="GO" id="GO:0006508">
    <property type="term" value="P:proteolysis"/>
    <property type="evidence" value="ECO:0007669"/>
    <property type="project" value="UniProtKB-KW"/>
</dbReference>
<keyword evidence="9" id="KW-0573">Peptidoglycan synthesis</keyword>
<dbReference type="EC" id="2.4.1.129" evidence="16"/>
<keyword evidence="4" id="KW-0997">Cell inner membrane</keyword>
<dbReference type="GO" id="GO:0008360">
    <property type="term" value="P:regulation of cell shape"/>
    <property type="evidence" value="ECO:0007669"/>
    <property type="project" value="UniProtKB-KW"/>
</dbReference>
<dbReference type="GO" id="GO:0051301">
    <property type="term" value="P:cell division"/>
    <property type="evidence" value="ECO:0007669"/>
    <property type="project" value="UniProtKB-KW"/>
</dbReference>
<evidence type="ECO:0000256" key="8">
    <source>
        <dbReference type="ARBA" id="ARBA00022960"/>
    </source>
</evidence>
<keyword evidence="12" id="KW-0961">Cell wall biogenesis/degradation</keyword>
<dbReference type="PANTHER" id="PTHR30627">
    <property type="entry name" value="PEPTIDOGLYCAN D,D-TRANSPEPTIDASE"/>
    <property type="match status" value="1"/>
</dbReference>
<dbReference type="Gene3D" id="3.90.1310.10">
    <property type="entry name" value="Penicillin-binding protein 2a (Domain 2)"/>
    <property type="match status" value="1"/>
</dbReference>
<keyword evidence="16" id="KW-0131">Cell cycle</keyword>
<dbReference type="GO" id="GO:0008658">
    <property type="term" value="F:penicillin binding"/>
    <property type="evidence" value="ECO:0007669"/>
    <property type="project" value="InterPro"/>
</dbReference>
<keyword evidence="16" id="KW-0132">Cell division</keyword>
<keyword evidence="7" id="KW-0378">Hydrolase</keyword>
<proteinExistence type="predicted"/>
<evidence type="ECO:0000313" key="16">
    <source>
        <dbReference type="EMBL" id="SFV71237.1"/>
    </source>
</evidence>
<dbReference type="PANTHER" id="PTHR30627:SF2">
    <property type="entry name" value="PEPTIDOGLYCAN D,D-TRANSPEPTIDASE MRDA"/>
    <property type="match status" value="1"/>
</dbReference>
<keyword evidence="5" id="KW-0645">Protease</keyword>
<keyword evidence="16" id="KW-0328">Glycosyltransferase</keyword>
<evidence type="ECO:0000256" key="10">
    <source>
        <dbReference type="ARBA" id="ARBA00022989"/>
    </source>
</evidence>
<dbReference type="InterPro" id="IPR017790">
    <property type="entry name" value="Penicillin-binding_protein_2"/>
</dbReference>
<keyword evidence="11 13" id="KW-0472">Membrane</keyword>
<sequence length="610" mass="68971">MKYKFILFVFIVFWGVMIGRLYHVSIKSNFYYEGLAKDNIERKQFIKPVRGEITDSYGNLLAMNQIGFSLSISPHLKQKSKTLHSVIDRLINTFPNLDKEVMLKVYKKHNSPYNHKYIKVVDFIHYSSMMGAYPKLSLLDNLSIEAETKRYYPYGKYAAHVVGYTGRSNKKENAKDEVVDKVGKVGKSGLERYYNKVLQGSLGYHISKVTATNKAIEVLEQELPLDNKNITLNMDIELQKMIYDRFGEHTGVAIVMRTNGELLAAVSYPSYDPNLFVGGISSKDWKALQSSLSHPFTNKIIHGTYPPGSTIKMGMALAYSKAIPGILDASERCTGYITLGSGKHKFRCWKRWGHGPVALQKAIRESCDVYFYNKSLKVGINAMAKYLKDFGLGVVTGVDLPREQAGIMPDKQWKRKRFNQSWYLGETVISSIGQGYDLVTPLQVARYTGLLATSHLAVPHIAKVIDGKVVKPVLKHIEFNKRYLSTIRKGMYDVCNIRRGTAFNTMSKLPIVVAGKTGTSQVTSIPQSTKKRLKESQLAYFHRSHAWITTYAPYDNPKYIVTMLVEHGGHGGSTAGPIVAEIYKWLYAHKYFDNLEENEKPVDTNNSVEI</sequence>
<evidence type="ECO:0000256" key="12">
    <source>
        <dbReference type="ARBA" id="ARBA00023316"/>
    </source>
</evidence>
<keyword evidence="16" id="KW-0808">Transferase</keyword>
<organism evidence="16">
    <name type="scientific">hydrothermal vent metagenome</name>
    <dbReference type="NCBI Taxonomy" id="652676"/>
    <lineage>
        <taxon>unclassified sequences</taxon>
        <taxon>metagenomes</taxon>
        <taxon>ecological metagenomes</taxon>
    </lineage>
</organism>
<evidence type="ECO:0000256" key="7">
    <source>
        <dbReference type="ARBA" id="ARBA00022801"/>
    </source>
</evidence>
<keyword evidence="8" id="KW-0133">Cell shape</keyword>
<dbReference type="InterPro" id="IPR005311">
    <property type="entry name" value="PBP_dimer"/>
</dbReference>
<dbReference type="GO" id="GO:0009002">
    <property type="term" value="F:serine-type D-Ala-D-Ala carboxypeptidase activity"/>
    <property type="evidence" value="ECO:0007669"/>
    <property type="project" value="InterPro"/>
</dbReference>
<keyword evidence="6 13" id="KW-0812">Transmembrane</keyword>
<accession>A0A1W1CZX9</accession>
<evidence type="ECO:0000256" key="3">
    <source>
        <dbReference type="ARBA" id="ARBA00022475"/>
    </source>
</evidence>
<evidence type="ECO:0000259" key="14">
    <source>
        <dbReference type="Pfam" id="PF00905"/>
    </source>
</evidence>
<dbReference type="GO" id="GO:0005886">
    <property type="term" value="C:plasma membrane"/>
    <property type="evidence" value="ECO:0007669"/>
    <property type="project" value="UniProtKB-SubCell"/>
</dbReference>
<dbReference type="GO" id="GO:0071555">
    <property type="term" value="P:cell wall organization"/>
    <property type="evidence" value="ECO:0007669"/>
    <property type="project" value="UniProtKB-KW"/>
</dbReference>
<dbReference type="NCBIfam" id="TIGR03423">
    <property type="entry name" value="pbp2_mrdA"/>
    <property type="match status" value="1"/>
</dbReference>
<dbReference type="Gene3D" id="3.40.710.10">
    <property type="entry name" value="DD-peptidase/beta-lactamase superfamily"/>
    <property type="match status" value="1"/>
</dbReference>
<dbReference type="Pfam" id="PF03717">
    <property type="entry name" value="PBP_dimer"/>
    <property type="match status" value="1"/>
</dbReference>
<dbReference type="Gene3D" id="3.30.1390.30">
    <property type="entry name" value="Penicillin-binding protein 2a, domain 3"/>
    <property type="match status" value="1"/>
</dbReference>
<evidence type="ECO:0000256" key="2">
    <source>
        <dbReference type="ARBA" id="ARBA00004236"/>
    </source>
</evidence>
<evidence type="ECO:0000256" key="11">
    <source>
        <dbReference type="ARBA" id="ARBA00023136"/>
    </source>
</evidence>
<name>A0A1W1CZX9_9ZZZZ</name>
<dbReference type="InterPro" id="IPR050515">
    <property type="entry name" value="Beta-lactam/transpept"/>
</dbReference>
<evidence type="ECO:0000256" key="13">
    <source>
        <dbReference type="SAM" id="Phobius"/>
    </source>
</evidence>
<keyword evidence="10 13" id="KW-1133">Transmembrane helix</keyword>
<evidence type="ECO:0000259" key="15">
    <source>
        <dbReference type="Pfam" id="PF03717"/>
    </source>
</evidence>
<evidence type="ECO:0000256" key="5">
    <source>
        <dbReference type="ARBA" id="ARBA00022670"/>
    </source>
</evidence>
<reference evidence="16" key="1">
    <citation type="submission" date="2016-10" db="EMBL/GenBank/DDBJ databases">
        <authorList>
            <person name="de Groot N.N."/>
        </authorList>
    </citation>
    <scope>NUCLEOTIDE SEQUENCE</scope>
</reference>
<dbReference type="InterPro" id="IPR036138">
    <property type="entry name" value="PBP_dimer_sf"/>
</dbReference>
<dbReference type="EMBL" id="FPHM01000217">
    <property type="protein sequence ID" value="SFV71237.1"/>
    <property type="molecule type" value="Genomic_DNA"/>
</dbReference>
<feature type="domain" description="Penicillin-binding protein transpeptidase" evidence="14">
    <location>
        <begin position="254"/>
        <end position="584"/>
    </location>
</feature>
<dbReference type="SUPFAM" id="SSF56519">
    <property type="entry name" value="Penicillin binding protein dimerisation domain"/>
    <property type="match status" value="1"/>
</dbReference>
<evidence type="ECO:0000256" key="4">
    <source>
        <dbReference type="ARBA" id="ARBA00022519"/>
    </source>
</evidence>
<protein>
    <submittedName>
        <fullName evidence="16">Cell division protein FtsI [Peptidoglycan synthetase]</fullName>
        <ecNumber evidence="16">2.4.1.129</ecNumber>
    </submittedName>
</protein>
<dbReference type="Pfam" id="PF00905">
    <property type="entry name" value="Transpeptidase"/>
    <property type="match status" value="1"/>
</dbReference>
<evidence type="ECO:0000256" key="1">
    <source>
        <dbReference type="ARBA" id="ARBA00004167"/>
    </source>
</evidence>
<dbReference type="InterPro" id="IPR001460">
    <property type="entry name" value="PCN-bd_Tpept"/>
</dbReference>
<evidence type="ECO:0000256" key="9">
    <source>
        <dbReference type="ARBA" id="ARBA00022984"/>
    </source>
</evidence>
<dbReference type="GO" id="GO:0009252">
    <property type="term" value="P:peptidoglycan biosynthetic process"/>
    <property type="evidence" value="ECO:0007669"/>
    <property type="project" value="UniProtKB-KW"/>
</dbReference>
<dbReference type="GO" id="GO:0071972">
    <property type="term" value="F:peptidoglycan L,D-transpeptidase activity"/>
    <property type="evidence" value="ECO:0007669"/>
    <property type="project" value="TreeGrafter"/>
</dbReference>
<dbReference type="GO" id="GO:0016757">
    <property type="term" value="F:glycosyltransferase activity"/>
    <property type="evidence" value="ECO:0007669"/>
    <property type="project" value="UniProtKB-KW"/>
</dbReference>
<comment type="subcellular location">
    <subcellularLocation>
        <location evidence="2">Cell membrane</location>
    </subcellularLocation>
    <subcellularLocation>
        <location evidence="1">Membrane</location>
        <topology evidence="1">Single-pass membrane protein</topology>
    </subcellularLocation>
</comment>
<feature type="transmembrane region" description="Helical" evidence="13">
    <location>
        <begin position="5"/>
        <end position="22"/>
    </location>
</feature>
<dbReference type="AlphaFoldDB" id="A0A1W1CZX9"/>